<feature type="region of interest" description="Disordered" evidence="7">
    <location>
        <begin position="1246"/>
        <end position="1729"/>
    </location>
</feature>
<feature type="compositionally biased region" description="Low complexity" evidence="7">
    <location>
        <begin position="1135"/>
        <end position="1161"/>
    </location>
</feature>
<evidence type="ECO:0000256" key="3">
    <source>
        <dbReference type="ARBA" id="ARBA00022454"/>
    </source>
</evidence>
<gene>
    <name evidence="9" type="ORF">B0A50_04303</name>
</gene>
<evidence type="ECO:0000256" key="2">
    <source>
        <dbReference type="ARBA" id="ARBA00004574"/>
    </source>
</evidence>
<feature type="domain" description="Telomere-associated protein Rif1 N-terminal" evidence="8">
    <location>
        <begin position="159"/>
        <end position="531"/>
    </location>
</feature>
<protein>
    <recommendedName>
        <fullName evidence="8">Telomere-associated protein Rif1 N-terminal domain-containing protein</fullName>
    </recommendedName>
</protein>
<keyword evidence="4" id="KW-0779">Telomere</keyword>
<sequence>MLSSSSSALDNLPTRPPTPPKDISNAVDDAISFLDDSNEVDRALKQPRVPRHPDTTPPQRSPSSSQELPVGSQGTKRVDFTPCPTYLQIAQQGQSSSPTAQLRKSLPLRKNVKPLKSILKQSTNPPPLTPDELETKISYFSPHEPGSFSRMLQSVIQQLAGQSVSSRLDAYMALNGALKAYESVPDPDAMAAKMGLLMQFISRDIVWRNSSDSLDVNILTQALKLVLAILFNQKLSAALDDDFRTFLMDRSISVIEQKDMPKAVVKSHLVLLAYQRFRPSIVTQGRAERIIYALQTIEDRCSGNNVVATRLVIYQRLMEQATGTMLHKMKDWLEPVIHCMLSSVKDVRIRAIEMCTLAGLRLGTHPHASKALLEMFQAEVEDGQSYCDFLILRLMQMIADKDLGADAPHIWSAIILFFRNKRYTLEKWPNFKAWLQILQKCLNSSNLEIRHQGHLAWNKLVFAIQPDATVGRVAFEMLKVPPMSGMERKGSDQQSKFIRQYALESYYNLLHYALKPGLSYEELDTAWESFVHPVLTDMIKANDKRRYIACRILHGLCTASQGMWNMDAAFEAAPIRSEELPRLEPRWVRSRMAKILKLMEPLLASGMWTPLEKSTAMSVTWHALMQSLADAGSQEVKTSSELKEAIALLTELFQRLWTNCAEPNADADATNFLERFAALVATAVQCVGVGPFTEDFLLRTKDNGIQPALTPSHRVSKHQSPPRSPLVLTFGLFYEPPSIVKDIPKIAEIASTTLQLLTSSRSTTAACMDLLRRSVQIWFSVNAPGASQHIASALWKCIAESTVALLESTHTSSNEQDSQTLGLELRNACIILANGVKFASDSKACFAAALQLFQAMMSHAKTEAGNNGALLAVVEPTARLVVEADPSLPYEARLQLATEIFSKAAWPRSRLDVDQARKALWGVGLAPYKSASIDAFHYLYRLAVDVMTQSYDALEELDGGVGESVAAFVRSLMSLLKACPISLIAVALRNTQDGLAVWISDKARKTSVDDSVQEMVCSSWVEVVALLEKLPHKDSTLLQALDKLLTAGFSSPHRAVVNKAIEFWNDTFGCQKSLVYPPDLRKILHARSFEAELSLPGFPDGQDDSGSVELPAFFESQPAMATWPNFPIPSKTPIRPSSRMASASPAKAEMPASSPAKTTSSSRHRKASAKKARLRHDDSQIQFAPIESSPIRFEESQMLTERQREVKARQNDDAQMFPALSSSPVTKPFVAAKKFQGRLDFTSELAEQSLPVGTPTGLPEAGAPMSDGILSSPTPSSSKGVEPAPIETHESDAETTQDPPSSPPRMDKDAGPIDKEVDSDPRDETAFEKAPIHRDSDLPSDTILPNEQLLREQAEVVEDEEEEKEDEEQEEQVETDPDQTIGTTFVAPSPVKQPPQPAPAPEVVEVASQEDATQENVSPEDVTEVGMTVVEDSFVQLPPAEDNKEIHDSPAGSQQDQPNGSSKKRKRSTSKGFSYKKRKSQSPLKDAVTNFFSRFRRSQPEEDDEDIEDEIVVASSQPSESPNDKEKLLKPRSPIVEVPVRASDRTDVLTQDEATSAEAEVSGGSQQKKRGRRRPRKSQTSKTSSPAASPLAQRPERQGKSLKRKSSALSEASAAEDELKTSVFEGTRAGAASKTTKQRQGPDAKLVQQAQSSPEQAELPRPTRRRSRQASQEDAAAVGTAEAPVSGDARQNEDSILEEHANSQQQSADEHYGAAPTTPNAAVSERQIATPKSIMGRLRDALSDLSKTFLGAQEEREMDDMLYEIRREVHEAGRRGRDMEG</sequence>
<dbReference type="PANTHER" id="PTHR22928:SF3">
    <property type="entry name" value="TELOMERE-ASSOCIATED PROTEIN RIF1"/>
    <property type="match status" value="1"/>
</dbReference>
<dbReference type="GO" id="GO:0005634">
    <property type="term" value="C:nucleus"/>
    <property type="evidence" value="ECO:0007669"/>
    <property type="project" value="UniProtKB-SubCell"/>
</dbReference>
<evidence type="ECO:0000256" key="5">
    <source>
        <dbReference type="ARBA" id="ARBA00023242"/>
    </source>
</evidence>
<dbReference type="SUPFAM" id="SSF48371">
    <property type="entry name" value="ARM repeat"/>
    <property type="match status" value="1"/>
</dbReference>
<dbReference type="OrthoDB" id="1659429at2759"/>
<dbReference type="PANTHER" id="PTHR22928">
    <property type="entry name" value="TELOMERE-ASSOCIATED PROTEIN RIF1"/>
    <property type="match status" value="1"/>
</dbReference>
<dbReference type="InterPro" id="IPR022031">
    <property type="entry name" value="Rif1_N"/>
</dbReference>
<comment type="caution">
    <text evidence="9">The sequence shown here is derived from an EMBL/GenBank/DDBJ whole genome shotgun (WGS) entry which is preliminary data.</text>
</comment>
<feature type="compositionally biased region" description="Basic and acidic residues" evidence="7">
    <location>
        <begin position="1305"/>
        <end position="1337"/>
    </location>
</feature>
<evidence type="ECO:0000256" key="7">
    <source>
        <dbReference type="SAM" id="MobiDB-lite"/>
    </source>
</evidence>
<evidence type="ECO:0000256" key="1">
    <source>
        <dbReference type="ARBA" id="ARBA00004123"/>
    </source>
</evidence>
<feature type="region of interest" description="Disordered" evidence="7">
    <location>
        <begin position="1"/>
        <end position="79"/>
    </location>
</feature>
<feature type="compositionally biased region" description="Basic residues" evidence="7">
    <location>
        <begin position="1567"/>
        <end position="1579"/>
    </location>
</feature>
<feature type="compositionally biased region" description="Basic and acidic residues" evidence="7">
    <location>
        <begin position="1690"/>
        <end position="1701"/>
    </location>
</feature>
<keyword evidence="3" id="KW-0158">Chromosome</keyword>
<feature type="compositionally biased region" description="Polar residues" evidence="7">
    <location>
        <begin position="1269"/>
        <end position="1279"/>
    </location>
</feature>
<feature type="compositionally biased region" description="Polar residues" evidence="7">
    <location>
        <begin position="1451"/>
        <end position="1460"/>
    </location>
</feature>
<evidence type="ECO:0000256" key="6">
    <source>
        <dbReference type="ARBA" id="ARBA00023306"/>
    </source>
</evidence>
<organism evidence="9 10">
    <name type="scientific">Salinomyces thailandicus</name>
    <dbReference type="NCBI Taxonomy" id="706561"/>
    <lineage>
        <taxon>Eukaryota</taxon>
        <taxon>Fungi</taxon>
        <taxon>Dikarya</taxon>
        <taxon>Ascomycota</taxon>
        <taxon>Pezizomycotina</taxon>
        <taxon>Dothideomycetes</taxon>
        <taxon>Dothideomycetidae</taxon>
        <taxon>Mycosphaerellales</taxon>
        <taxon>Teratosphaeriaceae</taxon>
        <taxon>Salinomyces</taxon>
    </lineage>
</organism>
<evidence type="ECO:0000256" key="4">
    <source>
        <dbReference type="ARBA" id="ARBA00022895"/>
    </source>
</evidence>
<name>A0A4U0TWZ1_9PEZI</name>
<dbReference type="Proteomes" id="UP000308549">
    <property type="component" value="Unassembled WGS sequence"/>
</dbReference>
<comment type="subcellular location">
    <subcellularLocation>
        <location evidence="2">Chromosome</location>
        <location evidence="2">Telomere</location>
    </subcellularLocation>
    <subcellularLocation>
        <location evidence="1">Nucleus</location>
    </subcellularLocation>
</comment>
<feature type="compositionally biased region" description="Acidic residues" evidence="7">
    <location>
        <begin position="1501"/>
        <end position="1511"/>
    </location>
</feature>
<evidence type="ECO:0000313" key="10">
    <source>
        <dbReference type="Proteomes" id="UP000308549"/>
    </source>
</evidence>
<evidence type="ECO:0000259" key="8">
    <source>
        <dbReference type="Pfam" id="PF12231"/>
    </source>
</evidence>
<dbReference type="GO" id="GO:0140445">
    <property type="term" value="C:chromosome, telomeric repeat region"/>
    <property type="evidence" value="ECO:0007669"/>
    <property type="project" value="TreeGrafter"/>
</dbReference>
<feature type="compositionally biased region" description="Basic residues" evidence="7">
    <location>
        <begin position="1462"/>
        <end position="1480"/>
    </location>
</feature>
<accession>A0A4U0TWZ1</accession>
<feature type="compositionally biased region" description="Pro residues" evidence="7">
    <location>
        <begin position="1391"/>
        <end position="1400"/>
    </location>
</feature>
<dbReference type="Pfam" id="PF12231">
    <property type="entry name" value="Rif1_N"/>
    <property type="match status" value="1"/>
</dbReference>
<keyword evidence="10" id="KW-1185">Reference proteome</keyword>
<keyword evidence="6" id="KW-0131">Cell cycle</keyword>
<proteinExistence type="predicted"/>
<dbReference type="InterPro" id="IPR016024">
    <property type="entry name" value="ARM-type_fold"/>
</dbReference>
<dbReference type="EMBL" id="NAJL01000026">
    <property type="protein sequence ID" value="TKA26857.1"/>
    <property type="molecule type" value="Genomic_DNA"/>
</dbReference>
<feature type="compositionally biased region" description="Acidic residues" evidence="7">
    <location>
        <begin position="1355"/>
        <end position="1377"/>
    </location>
</feature>
<keyword evidence="5" id="KW-0539">Nucleus</keyword>
<evidence type="ECO:0000313" key="9">
    <source>
        <dbReference type="EMBL" id="TKA26857.1"/>
    </source>
</evidence>
<feature type="compositionally biased region" description="Low complexity" evidence="7">
    <location>
        <begin position="1401"/>
        <end position="1410"/>
    </location>
</feature>
<reference evidence="9 10" key="1">
    <citation type="submission" date="2017-03" db="EMBL/GenBank/DDBJ databases">
        <title>Genomes of endolithic fungi from Antarctica.</title>
        <authorList>
            <person name="Coleine C."/>
            <person name="Masonjones S."/>
            <person name="Stajich J.E."/>
        </authorList>
    </citation>
    <scope>NUCLEOTIDE SEQUENCE [LARGE SCALE GENOMIC DNA]</scope>
    <source>
        <strain evidence="9 10">CCFEE 6315</strain>
    </source>
</reference>
<dbReference type="GO" id="GO:0000723">
    <property type="term" value="P:telomere maintenance"/>
    <property type="evidence" value="ECO:0007669"/>
    <property type="project" value="TreeGrafter"/>
</dbReference>
<feature type="compositionally biased region" description="Basic residues" evidence="7">
    <location>
        <begin position="1162"/>
        <end position="1174"/>
    </location>
</feature>
<feature type="region of interest" description="Disordered" evidence="7">
    <location>
        <begin position="1124"/>
        <end position="1177"/>
    </location>
</feature>